<accession>A0A160P9M4</accession>
<dbReference type="KEGG" id="slau:SLA_7189"/>
<dbReference type="Proteomes" id="UP000217676">
    <property type="component" value="Chromosome"/>
</dbReference>
<evidence type="ECO:0000313" key="1">
    <source>
        <dbReference type="EMBL" id="BAU88055.1"/>
    </source>
</evidence>
<protein>
    <submittedName>
        <fullName evidence="1">50S ribosomal protein L18</fullName>
    </submittedName>
</protein>
<reference evidence="1 2" key="1">
    <citation type="journal article" date="2016" name="Genome Announc.">
        <title>Complete Genome Sequence of Thiostrepton-Producing Streptomyces laurentii ATCC 31255.</title>
        <authorList>
            <person name="Doi K."/>
            <person name="Fujino Y."/>
            <person name="Nagayoshi Y."/>
            <person name="Ohshima T."/>
            <person name="Ogata S."/>
        </authorList>
    </citation>
    <scope>NUCLEOTIDE SEQUENCE [LARGE SCALE GENOMIC DNA]</scope>
    <source>
        <strain evidence="1 2">ATCC 31255</strain>
    </source>
</reference>
<keyword evidence="1" id="KW-0687">Ribonucleoprotein</keyword>
<keyword evidence="1" id="KW-0689">Ribosomal protein</keyword>
<keyword evidence="2" id="KW-1185">Reference proteome</keyword>
<gene>
    <name evidence="1" type="ORF">SLA_7189</name>
</gene>
<dbReference type="GO" id="GO:0005840">
    <property type="term" value="C:ribosome"/>
    <property type="evidence" value="ECO:0007669"/>
    <property type="project" value="UniProtKB-KW"/>
</dbReference>
<dbReference type="EMBL" id="AP017424">
    <property type="protein sequence ID" value="BAU88055.1"/>
    <property type="molecule type" value="Genomic_DNA"/>
</dbReference>
<sequence>MFLRLAAYRFGNEQLFGARLIGPGRVCAPESGTTRALTELAALMGDRNVQAAREAGIRAVVAHRRGALAEE</sequence>
<proteinExistence type="predicted"/>
<evidence type="ECO:0000313" key="2">
    <source>
        <dbReference type="Proteomes" id="UP000217676"/>
    </source>
</evidence>
<name>A0A160P9M4_STRLU</name>
<organism evidence="1 2">
    <name type="scientific">Streptomyces laurentii</name>
    <dbReference type="NCBI Taxonomy" id="39478"/>
    <lineage>
        <taxon>Bacteria</taxon>
        <taxon>Bacillati</taxon>
        <taxon>Actinomycetota</taxon>
        <taxon>Actinomycetes</taxon>
        <taxon>Kitasatosporales</taxon>
        <taxon>Streptomycetaceae</taxon>
        <taxon>Streptomyces</taxon>
    </lineage>
</organism>
<dbReference type="AlphaFoldDB" id="A0A160P9M4"/>